<sequence>MTDWRAKPNKTCPFCPGAFFQRMRERERALDRQQFPSWHTATSRVLVPTRTSVLPGQVDSQRGWSHFAPPSHAHTHNHPPTLFLSNEVAPVASLQGGPRRHFIGF</sequence>
<dbReference type="EMBL" id="ML996160">
    <property type="protein sequence ID" value="KAF2733546.1"/>
    <property type="molecule type" value="Genomic_DNA"/>
</dbReference>
<reference evidence="2" key="1">
    <citation type="journal article" date="2020" name="Stud. Mycol.">
        <title>101 Dothideomycetes genomes: a test case for predicting lifestyles and emergence of pathogens.</title>
        <authorList>
            <person name="Haridas S."/>
            <person name="Albert R."/>
            <person name="Binder M."/>
            <person name="Bloem J."/>
            <person name="Labutti K."/>
            <person name="Salamov A."/>
            <person name="Andreopoulos B."/>
            <person name="Baker S."/>
            <person name="Barry K."/>
            <person name="Bills G."/>
            <person name="Bluhm B."/>
            <person name="Cannon C."/>
            <person name="Castanera R."/>
            <person name="Culley D."/>
            <person name="Daum C."/>
            <person name="Ezra D."/>
            <person name="Gonzalez J."/>
            <person name="Henrissat B."/>
            <person name="Kuo A."/>
            <person name="Liang C."/>
            <person name="Lipzen A."/>
            <person name="Lutzoni F."/>
            <person name="Magnuson J."/>
            <person name="Mondo S."/>
            <person name="Nolan M."/>
            <person name="Ohm R."/>
            <person name="Pangilinan J."/>
            <person name="Park H.-J."/>
            <person name="Ramirez L."/>
            <person name="Alfaro M."/>
            <person name="Sun H."/>
            <person name="Tritt A."/>
            <person name="Yoshinaga Y."/>
            <person name="Zwiers L.-H."/>
            <person name="Turgeon B."/>
            <person name="Goodwin S."/>
            <person name="Spatafora J."/>
            <person name="Crous P."/>
            <person name="Grigoriev I."/>
        </authorList>
    </citation>
    <scope>NUCLEOTIDE SEQUENCE</scope>
    <source>
        <strain evidence="2">CBS 125425</strain>
    </source>
</reference>
<keyword evidence="3" id="KW-1185">Reference proteome</keyword>
<protein>
    <submittedName>
        <fullName evidence="2">Uncharacterized protein</fullName>
    </submittedName>
</protein>
<proteinExistence type="predicted"/>
<dbReference type="Proteomes" id="UP000799444">
    <property type="component" value="Unassembled WGS sequence"/>
</dbReference>
<comment type="caution">
    <text evidence="2">The sequence shown here is derived from an EMBL/GenBank/DDBJ whole genome shotgun (WGS) entry which is preliminary data.</text>
</comment>
<dbReference type="AlphaFoldDB" id="A0A9P4V1T5"/>
<accession>A0A9P4V1T5</accession>
<feature type="region of interest" description="Disordered" evidence="1">
    <location>
        <begin position="61"/>
        <end position="81"/>
    </location>
</feature>
<name>A0A9P4V1T5_9PLEO</name>
<organism evidence="2 3">
    <name type="scientific">Polyplosphaeria fusca</name>
    <dbReference type="NCBI Taxonomy" id="682080"/>
    <lineage>
        <taxon>Eukaryota</taxon>
        <taxon>Fungi</taxon>
        <taxon>Dikarya</taxon>
        <taxon>Ascomycota</taxon>
        <taxon>Pezizomycotina</taxon>
        <taxon>Dothideomycetes</taxon>
        <taxon>Pleosporomycetidae</taxon>
        <taxon>Pleosporales</taxon>
        <taxon>Tetraplosphaeriaceae</taxon>
        <taxon>Polyplosphaeria</taxon>
    </lineage>
</organism>
<gene>
    <name evidence="2" type="ORF">EJ04DRAFT_271323</name>
</gene>
<evidence type="ECO:0000256" key="1">
    <source>
        <dbReference type="SAM" id="MobiDB-lite"/>
    </source>
</evidence>
<evidence type="ECO:0000313" key="2">
    <source>
        <dbReference type="EMBL" id="KAF2733546.1"/>
    </source>
</evidence>
<evidence type="ECO:0000313" key="3">
    <source>
        <dbReference type="Proteomes" id="UP000799444"/>
    </source>
</evidence>